<evidence type="ECO:0000256" key="3">
    <source>
        <dbReference type="ARBA" id="ARBA00022692"/>
    </source>
</evidence>
<dbReference type="PANTHER" id="PTHR10796">
    <property type="entry name" value="PATCHED-RELATED"/>
    <property type="match status" value="1"/>
</dbReference>
<keyword evidence="10" id="KW-1185">Reference proteome</keyword>
<reference evidence="9 10" key="1">
    <citation type="journal article" date="2017" name="PLoS Biol.">
        <title>The sea cucumber genome provides insights into morphological evolution and visceral regeneration.</title>
        <authorList>
            <person name="Zhang X."/>
            <person name="Sun L."/>
            <person name="Yuan J."/>
            <person name="Sun Y."/>
            <person name="Gao Y."/>
            <person name="Zhang L."/>
            <person name="Li S."/>
            <person name="Dai H."/>
            <person name="Hamel J.F."/>
            <person name="Liu C."/>
            <person name="Yu Y."/>
            <person name="Liu S."/>
            <person name="Lin W."/>
            <person name="Guo K."/>
            <person name="Jin S."/>
            <person name="Xu P."/>
            <person name="Storey K.B."/>
            <person name="Huan P."/>
            <person name="Zhang T."/>
            <person name="Zhou Y."/>
            <person name="Zhang J."/>
            <person name="Lin C."/>
            <person name="Li X."/>
            <person name="Xing L."/>
            <person name="Huo D."/>
            <person name="Sun M."/>
            <person name="Wang L."/>
            <person name="Mercier A."/>
            <person name="Li F."/>
            <person name="Yang H."/>
            <person name="Xiang J."/>
        </authorList>
    </citation>
    <scope>NUCLEOTIDE SEQUENCE [LARGE SCALE GENOMIC DNA]</scope>
    <source>
        <strain evidence="9">Shaxun</strain>
        <tissue evidence="9">Muscle</tissue>
    </source>
</reference>
<evidence type="ECO:0000313" key="9">
    <source>
        <dbReference type="EMBL" id="PIK54824.1"/>
    </source>
</evidence>
<dbReference type="OrthoDB" id="6510177at2759"/>
<feature type="transmembrane region" description="Helical" evidence="7">
    <location>
        <begin position="228"/>
        <end position="248"/>
    </location>
</feature>
<dbReference type="Proteomes" id="UP000230750">
    <property type="component" value="Unassembled WGS sequence"/>
</dbReference>
<dbReference type="AlphaFoldDB" id="A0A2G8L3I0"/>
<evidence type="ECO:0000256" key="5">
    <source>
        <dbReference type="ARBA" id="ARBA00023136"/>
    </source>
</evidence>
<dbReference type="STRING" id="307972.A0A2G8L3I0"/>
<comment type="caution">
    <text evidence="9">The sequence shown here is derived from an EMBL/GenBank/DDBJ whole genome shotgun (WGS) entry which is preliminary data.</text>
</comment>
<evidence type="ECO:0000256" key="6">
    <source>
        <dbReference type="ARBA" id="ARBA00023180"/>
    </source>
</evidence>
<dbReference type="InterPro" id="IPR003392">
    <property type="entry name" value="PTHD_SSD"/>
</dbReference>
<sequence>MTGICLRYEQIQSVLDINEQIMSFPILHQDGVSSFRDLCAEWNTSCVLNPLLLYLNNTVHSSTHSSEPQYAISVPYPKIIDESGTEHFIDYYVGDALVVNGSVSDARFLLVEYFLRGGPDEELSRTWERAIVEHLSNREFPLVEVAFSASDSLDQAQEELLSSAVANFIGMVVLMTVLAMFTCMMLRDNVMSKPWLPLVAVVTVAMAVVSAMGLLSFCGLPFNQAALLMPFLLLWTGLHHVFFMISTWRCNNFSSDIKETIQETLEVTGTSITIATLTEIVIFFICATSSVPVIRAFCRTPV</sequence>
<proteinExistence type="inferred from homology"/>
<dbReference type="SUPFAM" id="SSF82866">
    <property type="entry name" value="Multidrug efflux transporter AcrB transmembrane domain"/>
    <property type="match status" value="1"/>
</dbReference>
<dbReference type="InterPro" id="IPR051697">
    <property type="entry name" value="Patched_domain-protein"/>
</dbReference>
<keyword evidence="3 7" id="KW-0812">Transmembrane</keyword>
<keyword evidence="4 7" id="KW-1133">Transmembrane helix</keyword>
<keyword evidence="5 7" id="KW-0472">Membrane</keyword>
<dbReference type="Gene3D" id="1.20.1640.10">
    <property type="entry name" value="Multidrug efflux transporter AcrB transmembrane domain"/>
    <property type="match status" value="1"/>
</dbReference>
<comment type="subcellular location">
    <subcellularLocation>
        <location evidence="1">Membrane</location>
        <topology evidence="1">Multi-pass membrane protein</topology>
    </subcellularLocation>
</comment>
<feature type="transmembrane region" description="Helical" evidence="7">
    <location>
        <begin position="164"/>
        <end position="186"/>
    </location>
</feature>
<name>A0A2G8L3I0_STIJA</name>
<feature type="domain" description="SSD" evidence="8">
    <location>
        <begin position="164"/>
        <end position="302"/>
    </location>
</feature>
<evidence type="ECO:0000256" key="1">
    <source>
        <dbReference type="ARBA" id="ARBA00004141"/>
    </source>
</evidence>
<feature type="transmembrane region" description="Helical" evidence="7">
    <location>
        <begin position="198"/>
        <end position="222"/>
    </location>
</feature>
<evidence type="ECO:0000256" key="7">
    <source>
        <dbReference type="SAM" id="Phobius"/>
    </source>
</evidence>
<dbReference type="Pfam" id="PF02460">
    <property type="entry name" value="Patched"/>
    <property type="match status" value="1"/>
</dbReference>
<dbReference type="PANTHER" id="PTHR10796:SF92">
    <property type="entry name" value="PATCHED-RELATED, ISOFORM A"/>
    <property type="match status" value="1"/>
</dbReference>
<evidence type="ECO:0000256" key="2">
    <source>
        <dbReference type="ARBA" id="ARBA00005585"/>
    </source>
</evidence>
<keyword evidence="6" id="KW-0325">Glycoprotein</keyword>
<organism evidence="9 10">
    <name type="scientific">Stichopus japonicus</name>
    <name type="common">Sea cucumber</name>
    <dbReference type="NCBI Taxonomy" id="307972"/>
    <lineage>
        <taxon>Eukaryota</taxon>
        <taxon>Metazoa</taxon>
        <taxon>Echinodermata</taxon>
        <taxon>Eleutherozoa</taxon>
        <taxon>Echinozoa</taxon>
        <taxon>Holothuroidea</taxon>
        <taxon>Aspidochirotacea</taxon>
        <taxon>Aspidochirotida</taxon>
        <taxon>Stichopodidae</taxon>
        <taxon>Apostichopus</taxon>
    </lineage>
</organism>
<dbReference type="GO" id="GO:0016020">
    <property type="term" value="C:membrane"/>
    <property type="evidence" value="ECO:0007669"/>
    <property type="project" value="UniProtKB-SubCell"/>
</dbReference>
<gene>
    <name evidence="9" type="ORF">BSL78_08253</name>
</gene>
<comment type="similarity">
    <text evidence="2">Belongs to the patched family.</text>
</comment>
<dbReference type="EMBL" id="MRZV01000233">
    <property type="protein sequence ID" value="PIK54824.1"/>
    <property type="molecule type" value="Genomic_DNA"/>
</dbReference>
<evidence type="ECO:0000256" key="4">
    <source>
        <dbReference type="ARBA" id="ARBA00022989"/>
    </source>
</evidence>
<evidence type="ECO:0000259" key="8">
    <source>
        <dbReference type="PROSITE" id="PS50156"/>
    </source>
</evidence>
<accession>A0A2G8L3I0</accession>
<dbReference type="PROSITE" id="PS50156">
    <property type="entry name" value="SSD"/>
    <property type="match status" value="1"/>
</dbReference>
<protein>
    <recommendedName>
        <fullName evidence="8">SSD domain-containing protein</fullName>
    </recommendedName>
</protein>
<dbReference type="InterPro" id="IPR000731">
    <property type="entry name" value="SSD"/>
</dbReference>
<evidence type="ECO:0000313" key="10">
    <source>
        <dbReference type="Proteomes" id="UP000230750"/>
    </source>
</evidence>